<accession>A0A370LBA9</accession>
<dbReference type="InterPro" id="IPR011006">
    <property type="entry name" value="CheY-like_superfamily"/>
</dbReference>
<dbReference type="PROSITE" id="PS50110">
    <property type="entry name" value="RESPONSE_REGULATORY"/>
    <property type="match status" value="1"/>
</dbReference>
<keyword evidence="5" id="KW-1185">Reference proteome</keyword>
<dbReference type="GO" id="GO:0000160">
    <property type="term" value="P:phosphorelay signal transduction system"/>
    <property type="evidence" value="ECO:0007669"/>
    <property type="project" value="InterPro"/>
</dbReference>
<evidence type="ECO:0000259" key="3">
    <source>
        <dbReference type="PROSITE" id="PS50110"/>
    </source>
</evidence>
<dbReference type="RefSeq" id="WP_114827381.1">
    <property type="nucleotide sequence ID" value="NZ_QQTO01000019.1"/>
</dbReference>
<feature type="modified residue" description="4-aspartylphosphate" evidence="2">
    <location>
        <position position="55"/>
    </location>
</feature>
<evidence type="ECO:0000256" key="2">
    <source>
        <dbReference type="PROSITE-ProRule" id="PRU00169"/>
    </source>
</evidence>
<proteinExistence type="predicted"/>
<feature type="domain" description="Response regulatory" evidence="3">
    <location>
        <begin position="6"/>
        <end position="120"/>
    </location>
</feature>
<dbReference type="Proteomes" id="UP000255207">
    <property type="component" value="Unassembled WGS sequence"/>
</dbReference>
<organism evidence="4 5">
    <name type="scientific">Bosea caraganae</name>
    <dbReference type="NCBI Taxonomy" id="2763117"/>
    <lineage>
        <taxon>Bacteria</taxon>
        <taxon>Pseudomonadati</taxon>
        <taxon>Pseudomonadota</taxon>
        <taxon>Alphaproteobacteria</taxon>
        <taxon>Hyphomicrobiales</taxon>
        <taxon>Boseaceae</taxon>
        <taxon>Bosea</taxon>
    </lineage>
</organism>
<evidence type="ECO:0000256" key="1">
    <source>
        <dbReference type="ARBA" id="ARBA00022553"/>
    </source>
</evidence>
<reference evidence="5" key="1">
    <citation type="submission" date="2018-07" db="EMBL/GenBank/DDBJ databases">
        <authorList>
            <person name="Safronova V.I."/>
            <person name="Chirak E.R."/>
            <person name="Sazanova A.L."/>
        </authorList>
    </citation>
    <scope>NUCLEOTIDE SEQUENCE [LARGE SCALE GENOMIC DNA]</scope>
    <source>
        <strain evidence="5">RCAM04685</strain>
    </source>
</reference>
<dbReference type="InterPro" id="IPR001789">
    <property type="entry name" value="Sig_transdc_resp-reg_receiver"/>
</dbReference>
<dbReference type="InterPro" id="IPR050595">
    <property type="entry name" value="Bact_response_regulator"/>
</dbReference>
<protein>
    <submittedName>
        <fullName evidence="4">Response regulator</fullName>
    </submittedName>
</protein>
<dbReference type="AlphaFoldDB" id="A0A370LBA9"/>
<dbReference type="SUPFAM" id="SSF52172">
    <property type="entry name" value="CheY-like"/>
    <property type="match status" value="1"/>
</dbReference>
<dbReference type="Pfam" id="PF00072">
    <property type="entry name" value="Response_reg"/>
    <property type="match status" value="1"/>
</dbReference>
<gene>
    <name evidence="4" type="ORF">DWE98_01440</name>
</gene>
<dbReference type="Gene3D" id="3.40.50.2300">
    <property type="match status" value="1"/>
</dbReference>
<comment type="caution">
    <text evidence="4">The sequence shown here is derived from an EMBL/GenBank/DDBJ whole genome shotgun (WGS) entry which is preliminary data.</text>
</comment>
<dbReference type="SMART" id="SM00448">
    <property type="entry name" value="REC"/>
    <property type="match status" value="1"/>
</dbReference>
<dbReference type="PANTHER" id="PTHR44591">
    <property type="entry name" value="STRESS RESPONSE REGULATOR PROTEIN 1"/>
    <property type="match status" value="1"/>
</dbReference>
<dbReference type="CDD" id="cd00156">
    <property type="entry name" value="REC"/>
    <property type="match status" value="1"/>
</dbReference>
<dbReference type="EMBL" id="QQTP01000001">
    <property type="protein sequence ID" value="RDJ29263.1"/>
    <property type="molecule type" value="Genomic_DNA"/>
</dbReference>
<name>A0A370LBA9_9HYPH</name>
<evidence type="ECO:0000313" key="4">
    <source>
        <dbReference type="EMBL" id="RDJ29263.1"/>
    </source>
</evidence>
<keyword evidence="1 2" id="KW-0597">Phosphoprotein</keyword>
<sequence>MATRKAVLVVDDDPNVLKSIGRLLKAARFDVIAYASAEELYRCSNLHEIACFVLDIHLNSVSGLDLRRHLEVLGVQSPVIFITADDSSVTRDRALASGCSEYLIKPFQAKFLLKAIEDAMEA</sequence>
<dbReference type="OrthoDB" id="9782655at2"/>
<evidence type="ECO:0000313" key="5">
    <source>
        <dbReference type="Proteomes" id="UP000255207"/>
    </source>
</evidence>
<dbReference type="PANTHER" id="PTHR44591:SF21">
    <property type="entry name" value="TWO-COMPONENT RESPONSE REGULATOR"/>
    <property type="match status" value="1"/>
</dbReference>